<comment type="caution">
    <text evidence="2">The sequence shown here is derived from an EMBL/GenBank/DDBJ whole genome shotgun (WGS) entry which is preliminary data.</text>
</comment>
<dbReference type="InterPro" id="IPR049945">
    <property type="entry name" value="AAA_22"/>
</dbReference>
<evidence type="ECO:0000259" key="1">
    <source>
        <dbReference type="PROSITE" id="PS50943"/>
    </source>
</evidence>
<accession>A0A0P9HEY1</accession>
<dbReference type="GO" id="GO:0003677">
    <property type="term" value="F:DNA binding"/>
    <property type="evidence" value="ECO:0007669"/>
    <property type="project" value="InterPro"/>
</dbReference>
<feature type="domain" description="HTH cro/C1-type" evidence="1">
    <location>
        <begin position="20"/>
        <end position="63"/>
    </location>
</feature>
<dbReference type="CDD" id="cd00093">
    <property type="entry name" value="HTH_XRE"/>
    <property type="match status" value="1"/>
</dbReference>
<organism evidence="2 3">
    <name type="scientific">Kouleothrix aurantiaca</name>
    <dbReference type="NCBI Taxonomy" id="186479"/>
    <lineage>
        <taxon>Bacteria</taxon>
        <taxon>Bacillati</taxon>
        <taxon>Chloroflexota</taxon>
        <taxon>Chloroflexia</taxon>
        <taxon>Chloroflexales</taxon>
        <taxon>Roseiflexineae</taxon>
        <taxon>Roseiflexaceae</taxon>
        <taxon>Kouleothrix</taxon>
    </lineage>
</organism>
<dbReference type="PANTHER" id="PTHR47691:SF3">
    <property type="entry name" value="HTH-TYPE TRANSCRIPTIONAL REGULATOR RV0890C-RELATED"/>
    <property type="match status" value="1"/>
</dbReference>
<dbReference type="PANTHER" id="PTHR47691">
    <property type="entry name" value="REGULATOR-RELATED"/>
    <property type="match status" value="1"/>
</dbReference>
<reference evidence="2 3" key="1">
    <citation type="submission" date="2015-09" db="EMBL/GenBank/DDBJ databases">
        <title>Draft genome sequence of Kouleothrix aurantiaca JCM 19913.</title>
        <authorList>
            <person name="Hemp J."/>
        </authorList>
    </citation>
    <scope>NUCLEOTIDE SEQUENCE [LARGE SCALE GENOMIC DNA]</scope>
    <source>
        <strain evidence="2 3">COM-B</strain>
    </source>
</reference>
<keyword evidence="3" id="KW-1185">Reference proteome</keyword>
<name>A0A0P9HEY1_9CHLR</name>
<dbReference type="SUPFAM" id="SSF52540">
    <property type="entry name" value="P-loop containing nucleoside triphosphate hydrolases"/>
    <property type="match status" value="1"/>
</dbReference>
<feature type="non-terminal residue" evidence="2">
    <location>
        <position position="425"/>
    </location>
</feature>
<proteinExistence type="predicted"/>
<dbReference type="Pfam" id="PF13401">
    <property type="entry name" value="AAA_22"/>
    <property type="match status" value="1"/>
</dbReference>
<dbReference type="Gene3D" id="3.40.50.300">
    <property type="entry name" value="P-loop containing nucleotide triphosphate hydrolases"/>
    <property type="match status" value="1"/>
</dbReference>
<dbReference type="EMBL" id="LJCR01000286">
    <property type="protein sequence ID" value="KPV53324.1"/>
    <property type="molecule type" value="Genomic_DNA"/>
</dbReference>
<evidence type="ECO:0000313" key="2">
    <source>
        <dbReference type="EMBL" id="KPV53324.1"/>
    </source>
</evidence>
<dbReference type="PROSITE" id="PS50943">
    <property type="entry name" value="HTH_CROC1"/>
    <property type="match status" value="1"/>
</dbReference>
<dbReference type="Proteomes" id="UP000050509">
    <property type="component" value="Unassembled WGS sequence"/>
</dbReference>
<dbReference type="GO" id="GO:0016887">
    <property type="term" value="F:ATP hydrolysis activity"/>
    <property type="evidence" value="ECO:0007669"/>
    <property type="project" value="InterPro"/>
</dbReference>
<evidence type="ECO:0000313" key="3">
    <source>
        <dbReference type="Proteomes" id="UP000050509"/>
    </source>
</evidence>
<sequence length="425" mass="46224">MDRASRPASLPTLTTFGEALRYARRAARLPQSDLGIAVGYSREQINRLENGQRLPDLHIVSSLFVEALGLDRNPALAEQLIALAGAAARPASQISPGAPSKQNDAPDPFAHHALTLTHFIGRADEVREGLHLLEETRLLVLVGAGGMGKTRLAYELAARVASHGDKRVLIAELAQLSDPTRLSETVAAALGLLHASDRTAERVLIDHLRPHHTLLVLDNCEHLLMACAHLAETLLRACPHLQILATSREAFGTLSAQTWRVPALNDDDAVQLFANRARHARHDFVLTPHNAPIIAAICAQLDRMPLAIELAAARVRALSVEQIAERLTDRLNLLTSARTTAAPRQQTLRATIDWSYALLNDDERALLRALSVFSGGWTLEAAEAIVAGRAPQQGDTVACLDLLTSLVDKSLVVVEERAEETRYKL</sequence>
<dbReference type="Pfam" id="PF13560">
    <property type="entry name" value="HTH_31"/>
    <property type="match status" value="1"/>
</dbReference>
<dbReference type="SMART" id="SM00530">
    <property type="entry name" value="HTH_XRE"/>
    <property type="match status" value="1"/>
</dbReference>
<protein>
    <recommendedName>
        <fullName evidence="1">HTH cro/C1-type domain-containing protein</fullName>
    </recommendedName>
</protein>
<gene>
    <name evidence="2" type="ORF">SE17_10325</name>
</gene>
<dbReference type="InterPro" id="IPR001387">
    <property type="entry name" value="Cro/C1-type_HTH"/>
</dbReference>
<dbReference type="SUPFAM" id="SSF47413">
    <property type="entry name" value="lambda repressor-like DNA-binding domains"/>
    <property type="match status" value="1"/>
</dbReference>
<dbReference type="InterPro" id="IPR010982">
    <property type="entry name" value="Lambda_DNA-bd_dom_sf"/>
</dbReference>
<dbReference type="InterPro" id="IPR027417">
    <property type="entry name" value="P-loop_NTPase"/>
</dbReference>
<dbReference type="AlphaFoldDB" id="A0A0P9HEY1"/>
<dbReference type="Gene3D" id="1.10.260.40">
    <property type="entry name" value="lambda repressor-like DNA-binding domains"/>
    <property type="match status" value="1"/>
</dbReference>